<dbReference type="Proteomes" id="UP001341281">
    <property type="component" value="Chromosome 05"/>
</dbReference>
<evidence type="ECO:0000313" key="4">
    <source>
        <dbReference type="EMBL" id="WVZ76893.1"/>
    </source>
</evidence>
<evidence type="ECO:0000256" key="2">
    <source>
        <dbReference type="ARBA" id="ARBA00022676"/>
    </source>
</evidence>
<dbReference type="Gene3D" id="3.40.50.2000">
    <property type="entry name" value="Glycogen Phosphorylase B"/>
    <property type="match status" value="4"/>
</dbReference>
<dbReference type="SUPFAM" id="SSF53756">
    <property type="entry name" value="UDP-Glycosyltransferase/glycogen phosphorylase"/>
    <property type="match status" value="2"/>
</dbReference>
<sequence>MSSTPHKPTSSYHVLTDRARARPSMAMARPHTIVVPYPGAGNINPALQLAKLLHHHGVYITFVNTEDNHRRVQATEGAGAVRGRDGFRFEAIPDGLSDADRGKQDYGQSLLASTTTRCAAPLRDLIVRLNATPGVPPVTCVLPTGLMAFALDVARDLGIPSMVFWCGGAASLMANLRMRELKERGYVPLKGKLAPTRILFFFLCSPITIFTARTDESFLTNGYLDTTVIDWIPGVPPITLGDISSFVRTTDPNDFGLAFCETEIRKCTKAGALILNTFDSLDADVLAALRSEFTRVYTVGPLGTLLRQSAADTDRDSSNAAESSGLSLWKQDAECLDWLDTQAHRSVVYVNFGSHTVVTPEQLAEFAWGLASSGHPFLWSIRDDDVRGGGLSAAFMADTAGRCRVTAWCPQERVLRHPAVGCFLTHCGWNSTCESVAAGVPMVCWPGFADQYANCKYACEVWGVGVRLDAEVRREQVASRVGEAMGSEEIKTSAARWKEAALAACCPGGSSPHVVVLPYPEAGNINPALQMAKLLHRHGAYVTFVNTEHNHRRVQATEGAGAVRGREGFRFEAIPDGLSSEVADRAAQDSTIVLCVSITTRGAAPFRALLARLAADPGVPPVTCVLTTLLMSFALDVAREQGIPTMAFWTCSAASFLADMRLPELEDRGYVPLKNEGYLTNGHLDTTVIDWIPGMPPIRLGDFSSFVRTTDPDDFCLRLIASEANNCKKADALVINTFDGLEADVLAALRADNSTGLSLWKQDAECLAWLDAQQPRSVVYVSFGSIAVVTPEQLAEFAWGLAASGHRFLWCIRDGLRRQTAGRCRVTAWCPQEQVLRHPAVGCFLTHSGWNSTCESMAAGVPMVCWPGFADQYTRYVCEAWGIGVRLDAEVKREQVAERVRAAMASEEMRRDAAKWKAEAEAAAGPGGSSYQNLLAMVRALGSSSNSSQEA</sequence>
<dbReference type="PROSITE" id="PS00375">
    <property type="entry name" value="UDPGT"/>
    <property type="match status" value="2"/>
</dbReference>
<dbReference type="InterPro" id="IPR002213">
    <property type="entry name" value="UDP_glucos_trans"/>
</dbReference>
<reference evidence="4 5" key="1">
    <citation type="submission" date="2024-02" db="EMBL/GenBank/DDBJ databases">
        <title>High-quality chromosome-scale genome assembly of Pensacola bahiagrass (Paspalum notatum Flugge var. saurae).</title>
        <authorList>
            <person name="Vega J.M."/>
            <person name="Podio M."/>
            <person name="Orjuela J."/>
            <person name="Siena L.A."/>
            <person name="Pessino S.C."/>
            <person name="Combes M.C."/>
            <person name="Mariac C."/>
            <person name="Albertini E."/>
            <person name="Pupilli F."/>
            <person name="Ortiz J.P.A."/>
            <person name="Leblanc O."/>
        </authorList>
    </citation>
    <scope>NUCLEOTIDE SEQUENCE [LARGE SCALE GENOMIC DNA]</scope>
    <source>
        <strain evidence="4">R1</strain>
        <tissue evidence="4">Leaf</tissue>
    </source>
</reference>
<dbReference type="FunFam" id="3.40.50.2000:FF:000056">
    <property type="entry name" value="Glycosyltransferase"/>
    <property type="match status" value="1"/>
</dbReference>
<dbReference type="GO" id="GO:0080044">
    <property type="term" value="F:quercetin 7-O-glucosyltransferase activity"/>
    <property type="evidence" value="ECO:0007669"/>
    <property type="project" value="TreeGrafter"/>
</dbReference>
<accession>A0AAQ3TP30</accession>
<dbReference type="EMBL" id="CP144749">
    <property type="protein sequence ID" value="WVZ76893.1"/>
    <property type="molecule type" value="Genomic_DNA"/>
</dbReference>
<dbReference type="CDD" id="cd03784">
    <property type="entry name" value="GT1_Gtf-like"/>
    <property type="match status" value="2"/>
</dbReference>
<dbReference type="PANTHER" id="PTHR11926:SF1537">
    <property type="entry name" value="OS08G0168700 PROTEIN"/>
    <property type="match status" value="1"/>
</dbReference>
<organism evidence="4 5">
    <name type="scientific">Paspalum notatum var. saurae</name>
    <dbReference type="NCBI Taxonomy" id="547442"/>
    <lineage>
        <taxon>Eukaryota</taxon>
        <taxon>Viridiplantae</taxon>
        <taxon>Streptophyta</taxon>
        <taxon>Embryophyta</taxon>
        <taxon>Tracheophyta</taxon>
        <taxon>Spermatophyta</taxon>
        <taxon>Magnoliopsida</taxon>
        <taxon>Liliopsida</taxon>
        <taxon>Poales</taxon>
        <taxon>Poaceae</taxon>
        <taxon>PACMAD clade</taxon>
        <taxon>Panicoideae</taxon>
        <taxon>Andropogonodae</taxon>
        <taxon>Paspaleae</taxon>
        <taxon>Paspalinae</taxon>
        <taxon>Paspalum</taxon>
    </lineage>
</organism>
<comment type="similarity">
    <text evidence="1">Belongs to the UDP-glycosyltransferase family.</text>
</comment>
<evidence type="ECO:0000313" key="5">
    <source>
        <dbReference type="Proteomes" id="UP001341281"/>
    </source>
</evidence>
<dbReference type="AlphaFoldDB" id="A0AAQ3TP30"/>
<dbReference type="GO" id="GO:0080043">
    <property type="term" value="F:quercetin 3-O-glucosyltransferase activity"/>
    <property type="evidence" value="ECO:0007669"/>
    <property type="project" value="TreeGrafter"/>
</dbReference>
<keyword evidence="5" id="KW-1185">Reference proteome</keyword>
<dbReference type="FunFam" id="3.40.50.2000:FF:000065">
    <property type="entry name" value="Glycosyltransferase"/>
    <property type="match status" value="1"/>
</dbReference>
<keyword evidence="2" id="KW-0328">Glycosyltransferase</keyword>
<gene>
    <name evidence="4" type="ORF">U9M48_024814</name>
</gene>
<evidence type="ECO:0000256" key="1">
    <source>
        <dbReference type="ARBA" id="ARBA00009995"/>
    </source>
</evidence>
<proteinExistence type="inferred from homology"/>
<dbReference type="Pfam" id="PF00201">
    <property type="entry name" value="UDPGT"/>
    <property type="match status" value="2"/>
</dbReference>
<keyword evidence="3" id="KW-0808">Transferase</keyword>
<dbReference type="PANTHER" id="PTHR11926">
    <property type="entry name" value="GLUCOSYL/GLUCURONOSYL TRANSFERASES"/>
    <property type="match status" value="1"/>
</dbReference>
<name>A0AAQ3TP30_PASNO</name>
<dbReference type="InterPro" id="IPR035595">
    <property type="entry name" value="UDP_glycos_trans_CS"/>
</dbReference>
<protein>
    <submittedName>
        <fullName evidence="4">Uncharacterized protein</fullName>
    </submittedName>
</protein>
<evidence type="ECO:0000256" key="3">
    <source>
        <dbReference type="ARBA" id="ARBA00022679"/>
    </source>
</evidence>